<dbReference type="PANTHER" id="PTHR10465:SF0">
    <property type="entry name" value="SARCALUMENIN"/>
    <property type="match status" value="1"/>
</dbReference>
<dbReference type="PANTHER" id="PTHR10465">
    <property type="entry name" value="TRANSMEMBRANE GTPASE FZO1"/>
    <property type="match status" value="1"/>
</dbReference>
<dbReference type="PROSITE" id="PS51718">
    <property type="entry name" value="G_DYNAMIN_2"/>
    <property type="match status" value="1"/>
</dbReference>
<evidence type="ECO:0000256" key="6">
    <source>
        <dbReference type="ARBA" id="ARBA00023136"/>
    </source>
</evidence>
<evidence type="ECO:0000256" key="8">
    <source>
        <dbReference type="SAM" id="Phobius"/>
    </source>
</evidence>
<keyword evidence="6 8" id="KW-0472">Membrane</keyword>
<dbReference type="Pfam" id="PF00350">
    <property type="entry name" value="Dynamin_N"/>
    <property type="match status" value="1"/>
</dbReference>
<sequence length="687" mass="75774">MTAVEHTEINYQSTFGGVQKAIISLVGDLKQLKKISRELNLDKSIPLIDDVIERVQNKSFSVAIVGEFKRGKSTFINALLGRDILPSDILPCSATLNRVTYGVTPAVKVIFKDGKEEEVAIDRLEDYVTKLTAESEDTAANVKEAIVSYPVHYCQNNVDIIDTPGLNDESNMDEVTLSVLPQVDAAIMVILAQSPFGESERRFLEDKLLSNDLGRIIFVVNGIDNFNRPGDADRVIGSIQNRIQKMVIDRAKEEYGENSPEYEVYIKKIGTPKVFGISAYQALESKQTGDAELLASSRFAEFEASLEKFLTEERGATFLQVPVNRVIASANEILKTLDIQENALGMKQQEFQSKYENSVAEITDLREKNAQEMNKIDAAAVEVKQRVRPLVTQFPEQLKQSAITAIDSAVIDLQELKNPRSASEKLGRLVSSAIQKSAQQQSEKIQKEIEIGLVKEVSRLENFANDVVGTLQNIEMQFVSIEASTKANTNATGEGITAALAVFTGFGGIWSGYQEAGVKGAAVGAAGSFGTFFAAGLVAGIIGLPFTFPVVIAVGALSVFTGRRLVQKVFGGEQIQNFKNNYKKAALTEIENRLGEARLEQNANQQINETFDKLKQTVRQEVDALLDNTQNTLTDISAKRERDEVMTEQEREDIQEMRKQTERILGSAQGLSRQLTQKINLAEKLAD</sequence>
<proteinExistence type="predicted"/>
<evidence type="ECO:0000313" key="10">
    <source>
        <dbReference type="EMBL" id="VEP13747.1"/>
    </source>
</evidence>
<dbReference type="EMBL" id="CAACVJ010000132">
    <property type="protein sequence ID" value="VEP13747.1"/>
    <property type="molecule type" value="Genomic_DNA"/>
</dbReference>
<dbReference type="InterPro" id="IPR045063">
    <property type="entry name" value="Dynamin_N"/>
</dbReference>
<feature type="domain" description="Dynamin-type G" evidence="9">
    <location>
        <begin position="56"/>
        <end position="296"/>
    </location>
</feature>
<name>A0A563VR54_9CYAN</name>
<keyword evidence="5" id="KW-0342">GTP-binding</keyword>
<accession>A0A563VR54</accession>
<evidence type="ECO:0000256" key="2">
    <source>
        <dbReference type="ARBA" id="ARBA00022741"/>
    </source>
</evidence>
<comment type="subcellular location">
    <subcellularLocation>
        <location evidence="1">Membrane</location>
    </subcellularLocation>
</comment>
<dbReference type="CDD" id="cd09912">
    <property type="entry name" value="DLP_2"/>
    <property type="match status" value="1"/>
</dbReference>
<protein>
    <submittedName>
        <fullName evidence="10">Dynamin</fullName>
    </submittedName>
</protein>
<keyword evidence="2" id="KW-0547">Nucleotide-binding</keyword>
<keyword evidence="11" id="KW-1185">Reference proteome</keyword>
<dbReference type="SUPFAM" id="SSF52540">
    <property type="entry name" value="P-loop containing nucleoside triphosphate hydrolases"/>
    <property type="match status" value="1"/>
</dbReference>
<dbReference type="GO" id="GO:0003924">
    <property type="term" value="F:GTPase activity"/>
    <property type="evidence" value="ECO:0007669"/>
    <property type="project" value="InterPro"/>
</dbReference>
<evidence type="ECO:0000256" key="4">
    <source>
        <dbReference type="ARBA" id="ARBA00023054"/>
    </source>
</evidence>
<evidence type="ECO:0000256" key="3">
    <source>
        <dbReference type="ARBA" id="ARBA00022801"/>
    </source>
</evidence>
<evidence type="ECO:0000256" key="7">
    <source>
        <dbReference type="SAM" id="Coils"/>
    </source>
</evidence>
<dbReference type="OrthoDB" id="3650305at2"/>
<dbReference type="RefSeq" id="WP_144872015.1">
    <property type="nucleotide sequence ID" value="NZ_LR213964.1"/>
</dbReference>
<evidence type="ECO:0000259" key="9">
    <source>
        <dbReference type="PROSITE" id="PS51718"/>
    </source>
</evidence>
<feature type="coiled-coil region" evidence="7">
    <location>
        <begin position="355"/>
        <end position="382"/>
    </location>
</feature>
<evidence type="ECO:0000256" key="1">
    <source>
        <dbReference type="ARBA" id="ARBA00004370"/>
    </source>
</evidence>
<dbReference type="InterPro" id="IPR027417">
    <property type="entry name" value="P-loop_NTPase"/>
</dbReference>
<keyword evidence="8" id="KW-1133">Transmembrane helix</keyword>
<evidence type="ECO:0000256" key="5">
    <source>
        <dbReference type="ARBA" id="ARBA00023134"/>
    </source>
</evidence>
<dbReference type="GO" id="GO:0016020">
    <property type="term" value="C:membrane"/>
    <property type="evidence" value="ECO:0007669"/>
    <property type="project" value="UniProtKB-SubCell"/>
</dbReference>
<keyword evidence="4 7" id="KW-0175">Coiled coil</keyword>
<organism evidence="10 11">
    <name type="scientific">Hyella patelloides LEGE 07179</name>
    <dbReference type="NCBI Taxonomy" id="945734"/>
    <lineage>
        <taxon>Bacteria</taxon>
        <taxon>Bacillati</taxon>
        <taxon>Cyanobacteriota</taxon>
        <taxon>Cyanophyceae</taxon>
        <taxon>Pleurocapsales</taxon>
        <taxon>Hyellaceae</taxon>
        <taxon>Hyella</taxon>
    </lineage>
</organism>
<dbReference type="AlphaFoldDB" id="A0A563VR54"/>
<keyword evidence="8" id="KW-0812">Transmembrane</keyword>
<dbReference type="GO" id="GO:0005525">
    <property type="term" value="F:GTP binding"/>
    <property type="evidence" value="ECO:0007669"/>
    <property type="project" value="UniProtKB-KW"/>
</dbReference>
<evidence type="ECO:0000313" key="11">
    <source>
        <dbReference type="Proteomes" id="UP000320055"/>
    </source>
</evidence>
<keyword evidence="3" id="KW-0378">Hydrolase</keyword>
<gene>
    <name evidence="10" type="ORF">H1P_2170006</name>
</gene>
<dbReference type="Proteomes" id="UP000320055">
    <property type="component" value="Unassembled WGS sequence"/>
</dbReference>
<dbReference type="InterPro" id="IPR030381">
    <property type="entry name" value="G_DYNAMIN_dom"/>
</dbReference>
<feature type="transmembrane region" description="Helical" evidence="8">
    <location>
        <begin position="532"/>
        <end position="560"/>
    </location>
</feature>
<dbReference type="InterPro" id="IPR027094">
    <property type="entry name" value="Mitofusin_fam"/>
</dbReference>
<reference evidence="10 11" key="1">
    <citation type="submission" date="2019-01" db="EMBL/GenBank/DDBJ databases">
        <authorList>
            <person name="Brito A."/>
        </authorList>
    </citation>
    <scope>NUCLEOTIDE SEQUENCE [LARGE SCALE GENOMIC DNA]</scope>
    <source>
        <strain evidence="10">1</strain>
    </source>
</reference>
<dbReference type="Gene3D" id="3.40.50.300">
    <property type="entry name" value="P-loop containing nucleotide triphosphate hydrolases"/>
    <property type="match status" value="1"/>
</dbReference>